<dbReference type="InterPro" id="IPR000551">
    <property type="entry name" value="MerR-type_HTH_dom"/>
</dbReference>
<proteinExistence type="predicted"/>
<dbReference type="EMBL" id="QXDJ01000007">
    <property type="protein sequence ID" value="RII32444.1"/>
    <property type="molecule type" value="Genomic_DNA"/>
</dbReference>
<organism evidence="3 4">
    <name type="scientific">Clostridium chromiireducens</name>
    <dbReference type="NCBI Taxonomy" id="225345"/>
    <lineage>
        <taxon>Bacteria</taxon>
        <taxon>Bacillati</taxon>
        <taxon>Bacillota</taxon>
        <taxon>Clostridia</taxon>
        <taxon>Eubacteriales</taxon>
        <taxon>Clostridiaceae</taxon>
        <taxon>Clostridium</taxon>
    </lineage>
</organism>
<dbReference type="PANTHER" id="PTHR30204:SF96">
    <property type="entry name" value="CHROMOSOME-ANCHORING PROTEIN RACA"/>
    <property type="match status" value="1"/>
</dbReference>
<dbReference type="InterPro" id="IPR009061">
    <property type="entry name" value="DNA-bd_dom_put_sf"/>
</dbReference>
<name>A0A399IHK1_9CLOT</name>
<dbReference type="CDD" id="cd01106">
    <property type="entry name" value="HTH_TipAL-Mta"/>
    <property type="match status" value="1"/>
</dbReference>
<dbReference type="SMART" id="SM00422">
    <property type="entry name" value="HTH_MERR"/>
    <property type="match status" value="1"/>
</dbReference>
<evidence type="ECO:0000313" key="4">
    <source>
        <dbReference type="Proteomes" id="UP000265930"/>
    </source>
</evidence>
<dbReference type="GO" id="GO:0003677">
    <property type="term" value="F:DNA binding"/>
    <property type="evidence" value="ECO:0007669"/>
    <property type="project" value="UniProtKB-KW"/>
</dbReference>
<dbReference type="AlphaFoldDB" id="A0A399IHK1"/>
<dbReference type="Pfam" id="PF13411">
    <property type="entry name" value="MerR_1"/>
    <property type="match status" value="1"/>
</dbReference>
<dbReference type="RefSeq" id="WP_119367977.1">
    <property type="nucleotide sequence ID" value="NZ_QXDJ01000007.1"/>
</dbReference>
<evidence type="ECO:0000256" key="1">
    <source>
        <dbReference type="ARBA" id="ARBA00023125"/>
    </source>
</evidence>
<comment type="caution">
    <text evidence="3">The sequence shown here is derived from an EMBL/GenBank/DDBJ whole genome shotgun (WGS) entry which is preliminary data.</text>
</comment>
<keyword evidence="1" id="KW-0238">DNA-binding</keyword>
<evidence type="ECO:0000259" key="2">
    <source>
        <dbReference type="PROSITE" id="PS50937"/>
    </source>
</evidence>
<dbReference type="GO" id="GO:0003700">
    <property type="term" value="F:DNA-binding transcription factor activity"/>
    <property type="evidence" value="ECO:0007669"/>
    <property type="project" value="InterPro"/>
</dbReference>
<dbReference type="Gene3D" id="1.10.1660.10">
    <property type="match status" value="1"/>
</dbReference>
<accession>A0A399IHK1</accession>
<feature type="domain" description="HTH merR-type" evidence="2">
    <location>
        <begin position="6"/>
        <end position="75"/>
    </location>
</feature>
<dbReference type="Pfam" id="PF07739">
    <property type="entry name" value="TipAS"/>
    <property type="match status" value="1"/>
</dbReference>
<dbReference type="SUPFAM" id="SSF46955">
    <property type="entry name" value="Putative DNA-binding domain"/>
    <property type="match status" value="1"/>
</dbReference>
<dbReference type="InterPro" id="IPR012925">
    <property type="entry name" value="TipAS_dom"/>
</dbReference>
<dbReference type="Proteomes" id="UP000265930">
    <property type="component" value="Unassembled WGS sequence"/>
</dbReference>
<dbReference type="PROSITE" id="PS50937">
    <property type="entry name" value="HTH_MERR_2"/>
    <property type="match status" value="1"/>
</dbReference>
<sequence>MNSENLMTVGELASKMNVTVRTLQYYDKQGLLKPSSQSEGGRRLYTNKDMIKLNQILSLKFLGFSLEDIKSRLIPIDTPKEVDNALKEQASIIQDKISYLQEALTAIESLREEIQQINSIDWKKYSDIISLLQSKNENYWVVKYFDTDSFHKIKTSFTSEDSEKIISTWHELCNQIIQLKSQNELPTGSKSQLVAKDWWNMVNRFTGGDITMLKDLVNFNKDKENWNTDWKEKQTLIDDFLEQALFKYFKDNNIEVPKI</sequence>
<dbReference type="InterPro" id="IPR047057">
    <property type="entry name" value="MerR_fam"/>
</dbReference>
<reference evidence="3 4" key="1">
    <citation type="submission" date="2018-08" db="EMBL/GenBank/DDBJ databases">
        <title>Genome of Clostridium chromiireducens C1, DSM12136.</title>
        <authorList>
            <person name="Xing M."/>
            <person name="Wei Y."/>
            <person name="Ang E.L."/>
            <person name="Zhao H."/>
            <person name="Zhang Y."/>
        </authorList>
    </citation>
    <scope>NUCLEOTIDE SEQUENCE [LARGE SCALE GENOMIC DNA]</scope>
    <source>
        <strain evidence="3 4">C1</strain>
    </source>
</reference>
<protein>
    <submittedName>
        <fullName evidence="3">MerR family transcriptional regulator</fullName>
    </submittedName>
</protein>
<evidence type="ECO:0000313" key="3">
    <source>
        <dbReference type="EMBL" id="RII32444.1"/>
    </source>
</evidence>
<dbReference type="PANTHER" id="PTHR30204">
    <property type="entry name" value="REDOX-CYCLING DRUG-SENSING TRANSCRIPTIONAL ACTIVATOR SOXR"/>
    <property type="match status" value="1"/>
</dbReference>
<dbReference type="PRINTS" id="PR00040">
    <property type="entry name" value="HTHMERR"/>
</dbReference>
<gene>
    <name evidence="3" type="ORF">D2A34_22490</name>
</gene>